<evidence type="ECO:0000313" key="4">
    <source>
        <dbReference type="Proteomes" id="UP000427071"/>
    </source>
</evidence>
<evidence type="ECO:0000313" key="3">
    <source>
        <dbReference type="EMBL" id="QGU00928.1"/>
    </source>
</evidence>
<dbReference type="InterPro" id="IPR014044">
    <property type="entry name" value="CAP_dom"/>
</dbReference>
<keyword evidence="1" id="KW-0732">Signal</keyword>
<dbReference type="RefSeq" id="WP_156191394.1">
    <property type="nucleotide sequence ID" value="NZ_CP046452.1"/>
</dbReference>
<dbReference type="Proteomes" id="UP000427071">
    <property type="component" value="Chromosome"/>
</dbReference>
<feature type="signal peptide" evidence="1">
    <location>
        <begin position="1"/>
        <end position="21"/>
    </location>
</feature>
<dbReference type="PANTHER" id="PTHR31157:SF1">
    <property type="entry name" value="SCP DOMAIN-CONTAINING PROTEIN"/>
    <property type="match status" value="1"/>
</dbReference>
<evidence type="ECO:0000256" key="1">
    <source>
        <dbReference type="SAM" id="SignalP"/>
    </source>
</evidence>
<dbReference type="InterPro" id="IPR035940">
    <property type="entry name" value="CAP_sf"/>
</dbReference>
<dbReference type="PANTHER" id="PTHR31157">
    <property type="entry name" value="SCP DOMAIN-CONTAINING PROTEIN"/>
    <property type="match status" value="1"/>
</dbReference>
<evidence type="ECO:0000259" key="2">
    <source>
        <dbReference type="Pfam" id="PF00188"/>
    </source>
</evidence>
<dbReference type="Gene3D" id="3.40.33.10">
    <property type="entry name" value="CAP"/>
    <property type="match status" value="1"/>
</dbReference>
<dbReference type="KEGG" id="ckw:CKALI_00130"/>
<gene>
    <name evidence="3" type="ORF">CKALI_00130</name>
</gene>
<feature type="domain" description="SCP" evidence="2">
    <location>
        <begin position="46"/>
        <end position="146"/>
    </location>
</feature>
<dbReference type="SUPFAM" id="SSF55797">
    <property type="entry name" value="PR-1-like"/>
    <property type="match status" value="1"/>
</dbReference>
<dbReference type="AlphaFoldDB" id="A0A6B8VZD6"/>
<proteinExistence type="predicted"/>
<dbReference type="Pfam" id="PF00188">
    <property type="entry name" value="CAP"/>
    <property type="match status" value="1"/>
</dbReference>
<name>A0A6B8VZD6_9CORY</name>
<accession>A0A6B8VZD6</accession>
<dbReference type="EMBL" id="CP046452">
    <property type="protein sequence ID" value="QGU00928.1"/>
    <property type="molecule type" value="Genomic_DNA"/>
</dbReference>
<feature type="chain" id="PRO_5038948801" evidence="1">
    <location>
        <begin position="22"/>
        <end position="151"/>
    </location>
</feature>
<organism evidence="3 4">
    <name type="scientific">Corynebacterium kalinowskii</name>
    <dbReference type="NCBI Taxonomy" id="2675216"/>
    <lineage>
        <taxon>Bacteria</taxon>
        <taxon>Bacillati</taxon>
        <taxon>Actinomycetota</taxon>
        <taxon>Actinomycetes</taxon>
        <taxon>Mycobacteriales</taxon>
        <taxon>Corynebacteriaceae</taxon>
        <taxon>Corynebacterium</taxon>
    </lineage>
</organism>
<keyword evidence="4" id="KW-1185">Reference proteome</keyword>
<reference evidence="4" key="1">
    <citation type="submission" date="2019-11" db="EMBL/GenBank/DDBJ databases">
        <title>Complete genome sequence of Corynebacterium kalinowskii 1959, a novel Corynebacterium species isolated from soil of a small paddock in Vilsendorf, Germany.</title>
        <authorList>
            <person name="Schaffert L."/>
            <person name="Ruwe M."/>
            <person name="Milse J."/>
            <person name="Hanuschka K."/>
            <person name="Ortseifen V."/>
            <person name="Droste J."/>
            <person name="Brandt D."/>
            <person name="Schlueter L."/>
            <person name="Kutter Y."/>
            <person name="Vinke S."/>
            <person name="Viehoefer P."/>
            <person name="Jacob L."/>
            <person name="Luebke N.-C."/>
            <person name="Schulte-Berndt E."/>
            <person name="Hain C."/>
            <person name="Linder M."/>
            <person name="Schmidt P."/>
            <person name="Wollenschlaeger L."/>
            <person name="Luttermann T."/>
            <person name="Thieme E."/>
            <person name="Hassa J."/>
            <person name="Haak M."/>
            <person name="Wittchen M."/>
            <person name="Mentz A."/>
            <person name="Persicke M."/>
            <person name="Busche T."/>
            <person name="Ruckert C."/>
        </authorList>
    </citation>
    <scope>NUCLEOTIDE SEQUENCE [LARGE SCALE GENOMIC DNA]</scope>
    <source>
        <strain evidence="4">1959</strain>
    </source>
</reference>
<dbReference type="CDD" id="cd05379">
    <property type="entry name" value="CAP_bacterial"/>
    <property type="match status" value="1"/>
</dbReference>
<sequence>MKKIIATAVAALAVTFGASTVATPAAEAFPFAVGENLTAAEADIADQINGIRAAHGLHTLGWNQYLSDSSRSWSQTSAARDHLAHDPMALQLSDMENVAVMYNNPRDAVNGWMNSPAHRDNILSPYAKSMGIGVAKNAATGGYFVTMRGAY</sequence>
<protein>
    <submittedName>
        <fullName evidence="3">Cysteine-rich secretory protein family protein</fullName>
    </submittedName>
</protein>